<proteinExistence type="predicted"/>
<organism evidence="1 2">
    <name type="scientific">Aquimonas voraii</name>
    <dbReference type="NCBI Taxonomy" id="265719"/>
    <lineage>
        <taxon>Bacteria</taxon>
        <taxon>Pseudomonadati</taxon>
        <taxon>Pseudomonadota</taxon>
        <taxon>Gammaproteobacteria</taxon>
        <taxon>Lysobacterales</taxon>
        <taxon>Lysobacteraceae</taxon>
        <taxon>Aquimonas</taxon>
    </lineage>
</organism>
<dbReference type="SUPFAM" id="SSF52540">
    <property type="entry name" value="P-loop containing nucleoside triphosphate hydrolases"/>
    <property type="match status" value="1"/>
</dbReference>
<dbReference type="STRING" id="265719.SAMN04488509_10140"/>
<evidence type="ECO:0000313" key="2">
    <source>
        <dbReference type="Proteomes" id="UP000199603"/>
    </source>
</evidence>
<sequence>MPVLGAGSSKPLGFPDWGELIERLRSHPEVNASHLAFPAGSKTSSAEVLFEHFRQSLRHSPDESSEPFSIRKRQVRLRWLSVVRDCLYQGVAQVSSHPYLRQFVELIAKAPLTVNYNFDDSVEEMLDELRVSGGVAQQAYETVWEPTVQFSLDSGVIYHPNGFLPREHKRAGSAWLTFSEESFEDQLIDAQHGVYSTLLSHFFRNTGLLIGISLNDPTLRNLLRQCARANPGHVHYYVAYSEKPAAELTREVLLQRDARFRTFNVVTLSLCDTEICALARILSMSDEDFAILADDAGVPKNFVFYLSGPVGVGKTTVLSHLKCLRVFSEWLEPKPELVLKAADSLTECERASVDAWIDRQFKNKNLLLSRLEHQLCACDRSLIDPLAFADTGSRSKRVQELLALFAGHGGPVRGAVVLLVGSPEILDLRSKSRHKQGSVEYLRSLQERFSSLWSCDSGEGVEVFVVDTAELSIREVVHEVSKIIHLEDFRPVDLRDVANRFGVTGGNVS</sequence>
<accession>A0A1G6RQB6</accession>
<dbReference type="EMBL" id="FNAG01000001">
    <property type="protein sequence ID" value="SDD06809.1"/>
    <property type="molecule type" value="Genomic_DNA"/>
</dbReference>
<dbReference type="InterPro" id="IPR027417">
    <property type="entry name" value="P-loop_NTPase"/>
</dbReference>
<dbReference type="Pfam" id="PF13289">
    <property type="entry name" value="SIR2_2"/>
    <property type="match status" value="1"/>
</dbReference>
<gene>
    <name evidence="1" type="ORF">SAMN04488509_10140</name>
</gene>
<dbReference type="Proteomes" id="UP000199603">
    <property type="component" value="Unassembled WGS sequence"/>
</dbReference>
<name>A0A1G6RQB6_9GAMM</name>
<reference evidence="1 2" key="1">
    <citation type="submission" date="2016-10" db="EMBL/GenBank/DDBJ databases">
        <authorList>
            <person name="de Groot N.N."/>
        </authorList>
    </citation>
    <scope>NUCLEOTIDE SEQUENCE [LARGE SCALE GENOMIC DNA]</scope>
    <source>
        <strain evidence="1 2">DSM 16957</strain>
    </source>
</reference>
<dbReference type="AlphaFoldDB" id="A0A1G6RQB6"/>
<protein>
    <submittedName>
        <fullName evidence="1">SIR2-like domain-containing protein</fullName>
    </submittedName>
</protein>
<dbReference type="Gene3D" id="3.40.50.300">
    <property type="entry name" value="P-loop containing nucleotide triphosphate hydrolases"/>
    <property type="match status" value="1"/>
</dbReference>
<evidence type="ECO:0000313" key="1">
    <source>
        <dbReference type="EMBL" id="SDD06809.1"/>
    </source>
</evidence>
<keyword evidence="2" id="KW-1185">Reference proteome</keyword>